<feature type="domain" description="NusG-like N-terminal" evidence="11">
    <location>
        <begin position="19"/>
        <end position="128"/>
    </location>
</feature>
<keyword evidence="6" id="KW-0694">RNA-binding</keyword>
<reference evidence="12" key="1">
    <citation type="journal article" date="2021" name="Genome Biol. Evol.">
        <title>A High-Quality Reference Genome for a Parasitic Bivalve with Doubly Uniparental Inheritance (Bivalvia: Unionida).</title>
        <authorList>
            <person name="Smith C.H."/>
        </authorList>
    </citation>
    <scope>NUCLEOTIDE SEQUENCE</scope>
    <source>
        <strain evidence="12">CHS0354</strain>
    </source>
</reference>
<keyword evidence="9" id="KW-0804">Transcription</keyword>
<proteinExistence type="inferred from homology"/>
<evidence type="ECO:0000259" key="11">
    <source>
        <dbReference type="SMART" id="SM00738"/>
    </source>
</evidence>
<evidence type="ECO:0000256" key="3">
    <source>
        <dbReference type="ARBA" id="ARBA00022481"/>
    </source>
</evidence>
<keyword evidence="5" id="KW-0889">Transcription antitermination</keyword>
<dbReference type="SUPFAM" id="SSF54747">
    <property type="entry name" value="Ribosomal L11/L12e N-terminal domain"/>
    <property type="match status" value="1"/>
</dbReference>
<dbReference type="GO" id="GO:0005829">
    <property type="term" value="C:cytosol"/>
    <property type="evidence" value="ECO:0007669"/>
    <property type="project" value="TreeGrafter"/>
</dbReference>
<dbReference type="Gene3D" id="3.30.1550.10">
    <property type="entry name" value="Ribosomal protein L11/L12, N-terminal domain"/>
    <property type="match status" value="1"/>
</dbReference>
<gene>
    <name evidence="12" type="ORF">CHS0354_026774</name>
</gene>
<dbReference type="GO" id="GO:1990904">
    <property type="term" value="C:ribonucleoprotein complex"/>
    <property type="evidence" value="ECO:0007669"/>
    <property type="project" value="UniProtKB-KW"/>
</dbReference>
<dbReference type="GO" id="GO:0006412">
    <property type="term" value="P:translation"/>
    <property type="evidence" value="ECO:0007669"/>
    <property type="project" value="InterPro"/>
</dbReference>
<dbReference type="GO" id="GO:0006354">
    <property type="term" value="P:DNA-templated transcription elongation"/>
    <property type="evidence" value="ECO:0007669"/>
    <property type="project" value="InterPro"/>
</dbReference>
<dbReference type="InterPro" id="IPR008991">
    <property type="entry name" value="Translation_prot_SH3-like_sf"/>
</dbReference>
<dbReference type="CDD" id="cd09891">
    <property type="entry name" value="NGN_Bact_1"/>
    <property type="match status" value="1"/>
</dbReference>
<keyword evidence="7" id="KW-0689">Ribosomal protein</keyword>
<dbReference type="GO" id="GO:0005840">
    <property type="term" value="C:ribosome"/>
    <property type="evidence" value="ECO:0007669"/>
    <property type="project" value="UniProtKB-KW"/>
</dbReference>
<comment type="caution">
    <text evidence="12">The sequence shown here is derived from an EMBL/GenBank/DDBJ whole genome shotgun (WGS) entry which is preliminary data.</text>
</comment>
<dbReference type="PROSITE" id="PS01014">
    <property type="entry name" value="NUSG"/>
    <property type="match status" value="1"/>
</dbReference>
<dbReference type="GO" id="GO:0032784">
    <property type="term" value="P:regulation of DNA-templated transcription elongation"/>
    <property type="evidence" value="ECO:0007669"/>
    <property type="project" value="InterPro"/>
</dbReference>
<dbReference type="Gene3D" id="3.30.70.940">
    <property type="entry name" value="NusG, N-terminal domain"/>
    <property type="match status" value="1"/>
</dbReference>
<organism evidence="12 13">
    <name type="scientific">Potamilus streckersoni</name>
    <dbReference type="NCBI Taxonomy" id="2493646"/>
    <lineage>
        <taxon>Eukaryota</taxon>
        <taxon>Metazoa</taxon>
        <taxon>Spiralia</taxon>
        <taxon>Lophotrochozoa</taxon>
        <taxon>Mollusca</taxon>
        <taxon>Bivalvia</taxon>
        <taxon>Autobranchia</taxon>
        <taxon>Heteroconchia</taxon>
        <taxon>Palaeoheterodonta</taxon>
        <taxon>Unionida</taxon>
        <taxon>Unionoidea</taxon>
        <taxon>Unionidae</taxon>
        <taxon>Ambleminae</taxon>
        <taxon>Lampsilini</taxon>
        <taxon>Potamilus</taxon>
    </lineage>
</organism>
<keyword evidence="2" id="KW-0806">Transcription termination</keyword>
<comment type="similarity">
    <text evidence="1">Belongs to the universal ribosomal protein uL11 family.</text>
</comment>
<dbReference type="EMBL" id="JAEAOA010001598">
    <property type="protein sequence ID" value="KAK3603979.1"/>
    <property type="molecule type" value="Genomic_DNA"/>
</dbReference>
<dbReference type="GO" id="GO:0019843">
    <property type="term" value="F:rRNA binding"/>
    <property type="evidence" value="ECO:0007669"/>
    <property type="project" value="UniProtKB-KW"/>
</dbReference>
<dbReference type="InterPro" id="IPR020784">
    <property type="entry name" value="Ribosomal_uL11_N"/>
</dbReference>
<dbReference type="PRINTS" id="PR00338">
    <property type="entry name" value="NUSGTNSCPFCT"/>
</dbReference>
<keyword evidence="4" id="KW-0699">rRNA-binding</keyword>
<reference evidence="12" key="3">
    <citation type="submission" date="2023-05" db="EMBL/GenBank/DDBJ databases">
        <authorList>
            <person name="Smith C.H."/>
        </authorList>
    </citation>
    <scope>NUCLEOTIDE SEQUENCE</scope>
    <source>
        <strain evidence="12">CHS0354</strain>
        <tissue evidence="12">Mantle</tissue>
    </source>
</reference>
<dbReference type="AlphaFoldDB" id="A0AAE0T5Z8"/>
<accession>A0AAE0T5Z8</accession>
<protein>
    <recommendedName>
        <fullName evidence="11">NusG-like N-terminal domain-containing protein</fullName>
    </recommendedName>
</protein>
<evidence type="ECO:0000256" key="10">
    <source>
        <dbReference type="ARBA" id="ARBA00023274"/>
    </source>
</evidence>
<dbReference type="SMART" id="SM00649">
    <property type="entry name" value="RL11"/>
    <property type="match status" value="1"/>
</dbReference>
<evidence type="ECO:0000256" key="1">
    <source>
        <dbReference type="ARBA" id="ARBA00010537"/>
    </source>
</evidence>
<evidence type="ECO:0000313" key="13">
    <source>
        <dbReference type="Proteomes" id="UP001195483"/>
    </source>
</evidence>
<dbReference type="SUPFAM" id="SSF50104">
    <property type="entry name" value="Translation proteins SH3-like domain"/>
    <property type="match status" value="1"/>
</dbReference>
<dbReference type="Gene3D" id="2.30.30.30">
    <property type="match status" value="1"/>
</dbReference>
<dbReference type="InterPro" id="IPR015869">
    <property type="entry name" value="Transcrpt_antiterm_NusG_bac_CS"/>
</dbReference>
<dbReference type="FunFam" id="3.30.1550.10:FF:000006">
    <property type="entry name" value="50S ribosomal protein L11"/>
    <property type="match status" value="1"/>
</dbReference>
<evidence type="ECO:0000256" key="8">
    <source>
        <dbReference type="ARBA" id="ARBA00023015"/>
    </source>
</evidence>
<dbReference type="InterPro" id="IPR000911">
    <property type="entry name" value="Ribosomal_uL11"/>
</dbReference>
<dbReference type="InterPro" id="IPR014722">
    <property type="entry name" value="Rib_uL2_dom2"/>
</dbReference>
<dbReference type="SMART" id="SM00738">
    <property type="entry name" value="NGN"/>
    <property type="match status" value="1"/>
</dbReference>
<dbReference type="InterPro" id="IPR047050">
    <property type="entry name" value="NGN"/>
</dbReference>
<evidence type="ECO:0000256" key="5">
    <source>
        <dbReference type="ARBA" id="ARBA00022814"/>
    </source>
</evidence>
<dbReference type="PANTHER" id="PTHR30265">
    <property type="entry name" value="RHO-INTERACTING TRANSCRIPTION TERMINATION FACTOR NUSG"/>
    <property type="match status" value="1"/>
</dbReference>
<name>A0AAE0T5Z8_9BIVA</name>
<dbReference type="SUPFAM" id="SSF82679">
    <property type="entry name" value="N-utilization substance G protein NusG, N-terminal domain"/>
    <property type="match status" value="1"/>
</dbReference>
<dbReference type="FunFam" id="2.30.30.30:FF:000002">
    <property type="entry name" value="Transcription termination/antitermination factor NusG"/>
    <property type="match status" value="1"/>
</dbReference>
<dbReference type="Pfam" id="PF00467">
    <property type="entry name" value="KOW"/>
    <property type="match status" value="1"/>
</dbReference>
<dbReference type="Pfam" id="PF02357">
    <property type="entry name" value="NusG"/>
    <property type="match status" value="1"/>
</dbReference>
<reference evidence="12" key="2">
    <citation type="journal article" date="2021" name="Genome Biol. Evol.">
        <title>Developing a high-quality reference genome for a parasitic bivalve with doubly uniparental inheritance (Bivalvia: Unionida).</title>
        <authorList>
            <person name="Smith C.H."/>
        </authorList>
    </citation>
    <scope>NUCLEOTIDE SEQUENCE</scope>
    <source>
        <strain evidence="12">CHS0354</strain>
        <tissue evidence="12">Mantle</tissue>
    </source>
</reference>
<dbReference type="GO" id="GO:0003735">
    <property type="term" value="F:structural constituent of ribosome"/>
    <property type="evidence" value="ECO:0007669"/>
    <property type="project" value="InterPro"/>
</dbReference>
<dbReference type="Proteomes" id="UP001195483">
    <property type="component" value="Unassembled WGS sequence"/>
</dbReference>
<dbReference type="InterPro" id="IPR001062">
    <property type="entry name" value="Transcrpt_antiterm_NusG"/>
</dbReference>
<dbReference type="CDD" id="cd06091">
    <property type="entry name" value="KOW_NusG"/>
    <property type="match status" value="1"/>
</dbReference>
<dbReference type="InterPro" id="IPR036735">
    <property type="entry name" value="NGN_dom_sf"/>
</dbReference>
<dbReference type="HAMAP" id="MF_00736">
    <property type="entry name" value="Ribosomal_uL11"/>
    <property type="match status" value="1"/>
</dbReference>
<dbReference type="InterPro" id="IPR006645">
    <property type="entry name" value="NGN-like_dom"/>
</dbReference>
<keyword evidence="13" id="KW-1185">Reference proteome</keyword>
<dbReference type="PANTHER" id="PTHR30265:SF2">
    <property type="entry name" value="TRANSCRIPTION TERMINATION_ANTITERMINATION PROTEIN NUSG"/>
    <property type="match status" value="1"/>
</dbReference>
<evidence type="ECO:0000256" key="6">
    <source>
        <dbReference type="ARBA" id="ARBA00022884"/>
    </source>
</evidence>
<evidence type="ECO:0000256" key="2">
    <source>
        <dbReference type="ARBA" id="ARBA00022472"/>
    </source>
</evidence>
<keyword evidence="3" id="KW-0488">Methylation</keyword>
<evidence type="ECO:0000313" key="12">
    <source>
        <dbReference type="EMBL" id="KAK3603979.1"/>
    </source>
</evidence>
<dbReference type="GO" id="GO:0031564">
    <property type="term" value="P:transcription antitermination"/>
    <property type="evidence" value="ECO:0007669"/>
    <property type="project" value="UniProtKB-KW"/>
</dbReference>
<dbReference type="HAMAP" id="MF_00948">
    <property type="entry name" value="NusG"/>
    <property type="match status" value="1"/>
</dbReference>
<evidence type="ECO:0000256" key="7">
    <source>
        <dbReference type="ARBA" id="ARBA00022980"/>
    </source>
</evidence>
<evidence type="ECO:0000256" key="9">
    <source>
        <dbReference type="ARBA" id="ARBA00023163"/>
    </source>
</evidence>
<dbReference type="InterPro" id="IPR005824">
    <property type="entry name" value="KOW"/>
</dbReference>
<evidence type="ECO:0000256" key="4">
    <source>
        <dbReference type="ARBA" id="ARBA00022730"/>
    </source>
</evidence>
<dbReference type="InterPro" id="IPR036796">
    <property type="entry name" value="Ribosomal_uL11_N_sf"/>
</dbReference>
<dbReference type="Pfam" id="PF03946">
    <property type="entry name" value="Ribosomal_L11_N"/>
    <property type="match status" value="1"/>
</dbReference>
<dbReference type="InterPro" id="IPR043425">
    <property type="entry name" value="NusG-like"/>
</dbReference>
<keyword evidence="10" id="KW-0687">Ribonucleoprotein</keyword>
<dbReference type="CDD" id="cd00349">
    <property type="entry name" value="Ribosomal_L11"/>
    <property type="match status" value="1"/>
</dbReference>
<dbReference type="GO" id="GO:0006353">
    <property type="term" value="P:DNA-templated transcription termination"/>
    <property type="evidence" value="ECO:0007669"/>
    <property type="project" value="UniProtKB-KW"/>
</dbReference>
<sequence length="293" mass="32797">MEDTHVNPLSATDIQDTGEKSWYILKATAGSEKKVAAMLMQRIKYHNLEHCVEEVFIPAEEVVVKKQGKQSKRTITYYPGYIIIKIQMTDDVWHIIKETPKISGFVGGTQKEPQKISPSELQAIKEQINQGVKQAELNSTYQLGQSVRIIEGPFADFNGNVDAVDTERNKLTVKVSIFGRATPIELDFDKIPAGKANPSPPIGPALGQKGVNIMEFCKQFNAKTQNMDGVVTPVVITVFEDKSFTFILKTPPVPVLIKDKLKLQKVQQNRTKPKSAKLPKSRLQKLPKLKCRI</sequence>
<dbReference type="NCBIfam" id="TIGR00922">
    <property type="entry name" value="nusG"/>
    <property type="match status" value="1"/>
</dbReference>
<keyword evidence="8" id="KW-0805">Transcription regulation</keyword>